<dbReference type="AlphaFoldDB" id="A0A1H8Y6M1"/>
<dbReference type="InterPro" id="IPR036388">
    <property type="entry name" value="WH-like_DNA-bd_sf"/>
</dbReference>
<keyword evidence="3" id="KW-0238">DNA-binding</keyword>
<proteinExistence type="predicted"/>
<dbReference type="PANTHER" id="PTHR38600">
    <property type="entry name" value="TRANSCRIPTIONAL REGULATORY PROTEIN"/>
    <property type="match status" value="1"/>
</dbReference>
<organism evidence="3 4">
    <name type="scientific">Amycolatopsis saalfeldensis</name>
    <dbReference type="NCBI Taxonomy" id="394193"/>
    <lineage>
        <taxon>Bacteria</taxon>
        <taxon>Bacillati</taxon>
        <taxon>Actinomycetota</taxon>
        <taxon>Actinomycetes</taxon>
        <taxon>Pseudonocardiales</taxon>
        <taxon>Pseudonocardiaceae</taxon>
        <taxon>Amycolatopsis</taxon>
    </lineage>
</organism>
<evidence type="ECO:0000259" key="2">
    <source>
        <dbReference type="PROSITE" id="PS50987"/>
    </source>
</evidence>
<dbReference type="OrthoDB" id="9806976at2"/>
<reference evidence="3 4" key="1">
    <citation type="submission" date="2016-10" db="EMBL/GenBank/DDBJ databases">
        <authorList>
            <person name="de Groot N.N."/>
        </authorList>
    </citation>
    <scope>NUCLEOTIDE SEQUENCE [LARGE SCALE GENOMIC DNA]</scope>
    <source>
        <strain evidence="3 4">DSM 44993</strain>
    </source>
</reference>
<dbReference type="PRINTS" id="PR00778">
    <property type="entry name" value="HTHARSR"/>
</dbReference>
<evidence type="ECO:0000313" key="3">
    <source>
        <dbReference type="EMBL" id="SEP47732.1"/>
    </source>
</evidence>
<dbReference type="Gene3D" id="1.10.10.10">
    <property type="entry name" value="Winged helix-like DNA-binding domain superfamily/Winged helix DNA-binding domain"/>
    <property type="match status" value="1"/>
</dbReference>
<evidence type="ECO:0000256" key="1">
    <source>
        <dbReference type="SAM" id="MobiDB-lite"/>
    </source>
</evidence>
<feature type="domain" description="HTH arsR-type" evidence="2">
    <location>
        <begin position="1"/>
        <end position="94"/>
    </location>
</feature>
<dbReference type="GO" id="GO:0003677">
    <property type="term" value="F:DNA binding"/>
    <property type="evidence" value="ECO:0007669"/>
    <property type="project" value="UniProtKB-KW"/>
</dbReference>
<dbReference type="SUPFAM" id="SSF46785">
    <property type="entry name" value="Winged helix' DNA-binding domain"/>
    <property type="match status" value="1"/>
</dbReference>
<dbReference type="Proteomes" id="UP000198582">
    <property type="component" value="Unassembled WGS sequence"/>
</dbReference>
<dbReference type="SMART" id="SM00418">
    <property type="entry name" value="HTH_ARSR"/>
    <property type="match status" value="1"/>
</dbReference>
<keyword evidence="4" id="KW-1185">Reference proteome</keyword>
<dbReference type="PROSITE" id="PS50987">
    <property type="entry name" value="HTH_ARSR_2"/>
    <property type="match status" value="1"/>
</dbReference>
<sequence>MVNDSDWLDRVFQALADSTRRRLVERLVRGPAAVSELARPFAMSLPAVMQHLQVLQDCGLVRSEKNGRVRTCRLEPAGLRLAQEWLGAQRTDWERRLDSLGDFLTDEPPETDEGPNPGSK</sequence>
<dbReference type="EMBL" id="FOEF01000011">
    <property type="protein sequence ID" value="SEP47732.1"/>
    <property type="molecule type" value="Genomic_DNA"/>
</dbReference>
<dbReference type="Pfam" id="PF12840">
    <property type="entry name" value="HTH_20"/>
    <property type="match status" value="1"/>
</dbReference>
<dbReference type="CDD" id="cd00090">
    <property type="entry name" value="HTH_ARSR"/>
    <property type="match status" value="1"/>
</dbReference>
<dbReference type="NCBIfam" id="NF033788">
    <property type="entry name" value="HTH_metalloreg"/>
    <property type="match status" value="1"/>
</dbReference>
<dbReference type="RefSeq" id="WP_091620350.1">
    <property type="nucleotide sequence ID" value="NZ_FOEF01000011.1"/>
</dbReference>
<feature type="compositionally biased region" description="Acidic residues" evidence="1">
    <location>
        <begin position="104"/>
        <end position="113"/>
    </location>
</feature>
<name>A0A1H8Y6M1_9PSEU</name>
<dbReference type="InterPro" id="IPR036390">
    <property type="entry name" value="WH_DNA-bd_sf"/>
</dbReference>
<protein>
    <submittedName>
        <fullName evidence="3">DNA-binding transcriptional regulator, ArsR family</fullName>
    </submittedName>
</protein>
<gene>
    <name evidence="3" type="ORF">SAMN04489732_111198</name>
</gene>
<evidence type="ECO:0000313" key="4">
    <source>
        <dbReference type="Proteomes" id="UP000198582"/>
    </source>
</evidence>
<accession>A0A1H8Y6M1</accession>
<dbReference type="PANTHER" id="PTHR38600:SF2">
    <property type="entry name" value="SLL0088 PROTEIN"/>
    <property type="match status" value="1"/>
</dbReference>
<dbReference type="GO" id="GO:0003700">
    <property type="term" value="F:DNA-binding transcription factor activity"/>
    <property type="evidence" value="ECO:0007669"/>
    <property type="project" value="InterPro"/>
</dbReference>
<dbReference type="InterPro" id="IPR001845">
    <property type="entry name" value="HTH_ArsR_DNA-bd_dom"/>
</dbReference>
<feature type="region of interest" description="Disordered" evidence="1">
    <location>
        <begin position="98"/>
        <end position="120"/>
    </location>
</feature>
<dbReference type="InterPro" id="IPR011991">
    <property type="entry name" value="ArsR-like_HTH"/>
</dbReference>
<dbReference type="STRING" id="394193.SAMN04489732_111198"/>